<dbReference type="SUPFAM" id="SSF55166">
    <property type="entry name" value="Hedgehog/DD-peptidase"/>
    <property type="match status" value="1"/>
</dbReference>
<feature type="transmembrane region" description="Helical" evidence="1">
    <location>
        <begin position="6"/>
        <end position="22"/>
    </location>
</feature>
<dbReference type="Gene3D" id="3.30.1380.10">
    <property type="match status" value="1"/>
</dbReference>
<keyword evidence="1" id="KW-0812">Transmembrane</keyword>
<evidence type="ECO:0000313" key="3">
    <source>
        <dbReference type="EMBL" id="CEN37597.1"/>
    </source>
</evidence>
<keyword evidence="1" id="KW-1133">Transmembrane helix</keyword>
<organism evidence="3 4">
    <name type="scientific">Capnocytophaga cynodegmi</name>
    <dbReference type="NCBI Taxonomy" id="28189"/>
    <lineage>
        <taxon>Bacteria</taxon>
        <taxon>Pseudomonadati</taxon>
        <taxon>Bacteroidota</taxon>
        <taxon>Flavobacteriia</taxon>
        <taxon>Flavobacteriales</taxon>
        <taxon>Flavobacteriaceae</taxon>
        <taxon>Capnocytophaga</taxon>
    </lineage>
</organism>
<feature type="domain" description="Peptidase M15A C-terminal" evidence="2">
    <location>
        <begin position="37"/>
        <end position="147"/>
    </location>
</feature>
<dbReference type="InterPro" id="IPR013230">
    <property type="entry name" value="Peptidase_M15A_C"/>
</dbReference>
<accession>A0A0B7HI62</accession>
<evidence type="ECO:0000256" key="1">
    <source>
        <dbReference type="SAM" id="Phobius"/>
    </source>
</evidence>
<dbReference type="InterPro" id="IPR009045">
    <property type="entry name" value="Zn_M74/Hedgehog-like"/>
</dbReference>
<keyword evidence="1" id="KW-0472">Membrane</keyword>
<proteinExistence type="predicted"/>
<name>A0A0B7HI62_9FLAO</name>
<dbReference type="Proteomes" id="UP000038055">
    <property type="component" value="Unassembled WGS sequence"/>
</dbReference>
<evidence type="ECO:0000313" key="4">
    <source>
        <dbReference type="Proteomes" id="UP000038055"/>
    </source>
</evidence>
<dbReference type="Pfam" id="PF08291">
    <property type="entry name" value="Peptidase_M15_3"/>
    <property type="match status" value="1"/>
</dbReference>
<dbReference type="RefSeq" id="WP_052456931.1">
    <property type="nucleotide sequence ID" value="NZ_CDOD01000034.1"/>
</dbReference>
<reference evidence="4" key="1">
    <citation type="submission" date="2015-01" db="EMBL/GenBank/DDBJ databases">
        <authorList>
            <person name="MANFREDI Pablo"/>
        </authorList>
    </citation>
    <scope>NUCLEOTIDE SEQUENCE [LARGE SCALE GENOMIC DNA]</scope>
    <source>
        <strain evidence="4">Ccyn2B</strain>
    </source>
</reference>
<gene>
    <name evidence="3" type="ORF">CCYN2B_40145</name>
</gene>
<keyword evidence="4" id="KW-1185">Reference proteome</keyword>
<protein>
    <recommendedName>
        <fullName evidence="2">Peptidase M15A C-terminal domain-containing protein</fullName>
    </recommendedName>
</protein>
<dbReference type="EMBL" id="CDOD01000034">
    <property type="protein sequence ID" value="CEN37597.1"/>
    <property type="molecule type" value="Genomic_DNA"/>
</dbReference>
<evidence type="ECO:0000259" key="2">
    <source>
        <dbReference type="Pfam" id="PF08291"/>
    </source>
</evidence>
<dbReference type="AlphaFoldDB" id="A0A0B7HI62"/>
<sequence length="163" mass="18404">MKSINYFLIAILIFVVMSFRTLKKAVRSLLSGKVTPNFKWSEFDCKCGAVLPEHLKTNVALLARNLEVIRAEAGNKPVIITSGYRTEAYNKKVGGVVHSQHLFGRAADIKIKGMTSKEVYTLILRLIKEGKILKGGVGLYPTFVHYDIRGREAYWDKTIKDEQ</sequence>